<evidence type="ECO:0000313" key="2">
    <source>
        <dbReference type="EMBL" id="MBO1078622.1"/>
    </source>
</evidence>
<sequence length="95" mass="9780">MSAPWSMPPDHPCLAGHFPGRPLAPGVTVLDAVFQAIGAAGHGAVVRLRHAKFLAPVLPGRPVEIVLSSPAPGRIGFRCLCDGVLALSGEAEARP</sequence>
<dbReference type="Gene3D" id="3.10.129.10">
    <property type="entry name" value="Hotdog Thioesterase"/>
    <property type="match status" value="1"/>
</dbReference>
<dbReference type="EMBL" id="JACTNG010000002">
    <property type="protein sequence ID" value="MBO1078622.1"/>
    <property type="molecule type" value="Genomic_DNA"/>
</dbReference>
<comment type="caution">
    <text evidence="2">The sequence shown here is derived from an EMBL/GenBank/DDBJ whole genome shotgun (WGS) entry which is preliminary data.</text>
</comment>
<protein>
    <recommendedName>
        <fullName evidence="1">ApeI dehydratase-like domain-containing protein</fullName>
    </recommendedName>
</protein>
<keyword evidence="3" id="KW-1185">Reference proteome</keyword>
<reference evidence="2 3" key="1">
    <citation type="submission" date="2020-09" db="EMBL/GenBank/DDBJ databases">
        <title>Roseomonas.</title>
        <authorList>
            <person name="Zhu W."/>
        </authorList>
    </citation>
    <scope>NUCLEOTIDE SEQUENCE [LARGE SCALE GENOMIC DNA]</scope>
    <source>
        <strain evidence="2 3">573</strain>
    </source>
</reference>
<dbReference type="InterPro" id="IPR054545">
    <property type="entry name" value="ApeI-like"/>
</dbReference>
<organism evidence="2 3">
    <name type="scientific">Roseomonas haemaphysalidis</name>
    <dbReference type="NCBI Taxonomy" id="2768162"/>
    <lineage>
        <taxon>Bacteria</taxon>
        <taxon>Pseudomonadati</taxon>
        <taxon>Pseudomonadota</taxon>
        <taxon>Alphaproteobacteria</taxon>
        <taxon>Acetobacterales</taxon>
        <taxon>Roseomonadaceae</taxon>
        <taxon>Roseomonas</taxon>
    </lineage>
</organism>
<dbReference type="RefSeq" id="WP_207416036.1">
    <property type="nucleotide sequence ID" value="NZ_CP061178.1"/>
</dbReference>
<name>A0ABS3KMD0_9PROT</name>
<dbReference type="InterPro" id="IPR029069">
    <property type="entry name" value="HotDog_dom_sf"/>
</dbReference>
<dbReference type="Pfam" id="PF22818">
    <property type="entry name" value="ApeI-like"/>
    <property type="match status" value="1"/>
</dbReference>
<feature type="domain" description="ApeI dehydratase-like" evidence="1">
    <location>
        <begin position="5"/>
        <end position="83"/>
    </location>
</feature>
<evidence type="ECO:0000313" key="3">
    <source>
        <dbReference type="Proteomes" id="UP001518989"/>
    </source>
</evidence>
<evidence type="ECO:0000259" key="1">
    <source>
        <dbReference type="Pfam" id="PF22818"/>
    </source>
</evidence>
<dbReference type="SUPFAM" id="SSF54637">
    <property type="entry name" value="Thioesterase/thiol ester dehydrase-isomerase"/>
    <property type="match status" value="1"/>
</dbReference>
<accession>A0ABS3KMD0</accession>
<dbReference type="Proteomes" id="UP001518989">
    <property type="component" value="Unassembled WGS sequence"/>
</dbReference>
<proteinExistence type="predicted"/>
<gene>
    <name evidence="2" type="ORF">IAI61_06235</name>
</gene>